<feature type="non-terminal residue" evidence="2">
    <location>
        <position position="1"/>
    </location>
</feature>
<sequence length="69" mass="7662">DVLQRRQDTDGGDGGRSEGGREEQRLGDTDDMEGFEDGSLRSTADLYGSATLVDVRTSCRKDRLRWLLA</sequence>
<comment type="caution">
    <text evidence="2">The sequence shown here is derived from an EMBL/GenBank/DDBJ whole genome shotgun (WGS) entry which is preliminary data.</text>
</comment>
<evidence type="ECO:0000256" key="1">
    <source>
        <dbReference type="SAM" id="MobiDB-lite"/>
    </source>
</evidence>
<organism evidence="2 3">
    <name type="scientific">Stylosanthes scabra</name>
    <dbReference type="NCBI Taxonomy" id="79078"/>
    <lineage>
        <taxon>Eukaryota</taxon>
        <taxon>Viridiplantae</taxon>
        <taxon>Streptophyta</taxon>
        <taxon>Embryophyta</taxon>
        <taxon>Tracheophyta</taxon>
        <taxon>Spermatophyta</taxon>
        <taxon>Magnoliopsida</taxon>
        <taxon>eudicotyledons</taxon>
        <taxon>Gunneridae</taxon>
        <taxon>Pentapetalae</taxon>
        <taxon>rosids</taxon>
        <taxon>fabids</taxon>
        <taxon>Fabales</taxon>
        <taxon>Fabaceae</taxon>
        <taxon>Papilionoideae</taxon>
        <taxon>50 kb inversion clade</taxon>
        <taxon>dalbergioids sensu lato</taxon>
        <taxon>Dalbergieae</taxon>
        <taxon>Pterocarpus clade</taxon>
        <taxon>Stylosanthes</taxon>
    </lineage>
</organism>
<name>A0ABU6VZ65_9FABA</name>
<dbReference type="Proteomes" id="UP001341840">
    <property type="component" value="Unassembled WGS sequence"/>
</dbReference>
<accession>A0ABU6VZ65</accession>
<dbReference type="EMBL" id="JASCZI010155810">
    <property type="protein sequence ID" value="MED6178464.1"/>
    <property type="molecule type" value="Genomic_DNA"/>
</dbReference>
<feature type="region of interest" description="Disordered" evidence="1">
    <location>
        <begin position="1"/>
        <end position="39"/>
    </location>
</feature>
<evidence type="ECO:0000313" key="2">
    <source>
        <dbReference type="EMBL" id="MED6178464.1"/>
    </source>
</evidence>
<evidence type="ECO:0000313" key="3">
    <source>
        <dbReference type="Proteomes" id="UP001341840"/>
    </source>
</evidence>
<gene>
    <name evidence="2" type="ORF">PIB30_107869</name>
</gene>
<proteinExistence type="predicted"/>
<feature type="compositionally biased region" description="Basic and acidic residues" evidence="1">
    <location>
        <begin position="1"/>
        <end position="28"/>
    </location>
</feature>
<keyword evidence="3" id="KW-1185">Reference proteome</keyword>
<protein>
    <submittedName>
        <fullName evidence="2">Uncharacterized protein</fullName>
    </submittedName>
</protein>
<reference evidence="2 3" key="1">
    <citation type="journal article" date="2023" name="Plants (Basel)">
        <title>Bridging the Gap: Combining Genomics and Transcriptomics Approaches to Understand Stylosanthes scabra, an Orphan Legume from the Brazilian Caatinga.</title>
        <authorList>
            <person name="Ferreira-Neto J.R.C."/>
            <person name="da Silva M.D."/>
            <person name="Binneck E."/>
            <person name="de Melo N.F."/>
            <person name="da Silva R.H."/>
            <person name="de Melo A.L.T.M."/>
            <person name="Pandolfi V."/>
            <person name="Bustamante F.O."/>
            <person name="Brasileiro-Vidal A.C."/>
            <person name="Benko-Iseppon A.M."/>
        </authorList>
    </citation>
    <scope>NUCLEOTIDE SEQUENCE [LARGE SCALE GENOMIC DNA]</scope>
    <source>
        <tissue evidence="2">Leaves</tissue>
    </source>
</reference>